<accession>A0A2G3PGD9</accession>
<keyword evidence="7 8" id="KW-0503">Monooxygenase</keyword>
<evidence type="ECO:0000313" key="9">
    <source>
        <dbReference type="Proteomes" id="UP000225108"/>
    </source>
</evidence>
<reference evidence="8 9" key="1">
    <citation type="submission" date="2017-10" db="EMBL/GenBank/DDBJ databases">
        <title>The draft genome sequence of Williamsia sp. BULT 1.1 isolated from the semi-arid grassland soils from South Africa.</title>
        <authorList>
            <person name="Kabwe M.H."/>
            <person name="Govender N."/>
            <person name="Mutseka Lunga P."/>
            <person name="Vikram S."/>
            <person name="Makhalanyane T.P."/>
        </authorList>
    </citation>
    <scope>NUCLEOTIDE SEQUENCE [LARGE SCALE GENOMIC DNA]</scope>
    <source>
        <strain evidence="8 9">BULT 1.1</strain>
    </source>
</reference>
<dbReference type="GO" id="GO:0016709">
    <property type="term" value="F:oxidoreductase activity, acting on paired donors, with incorporation or reduction of molecular oxygen, NAD(P)H as one donor, and incorporation of one atom of oxygen"/>
    <property type="evidence" value="ECO:0007669"/>
    <property type="project" value="UniProtKB-ARBA"/>
</dbReference>
<dbReference type="PRINTS" id="PR00411">
    <property type="entry name" value="PNDRDTASEI"/>
</dbReference>
<dbReference type="InterPro" id="IPR050775">
    <property type="entry name" value="FAD-binding_Monooxygenases"/>
</dbReference>
<evidence type="ECO:0000313" key="8">
    <source>
        <dbReference type="EMBL" id="PHV64884.1"/>
    </source>
</evidence>
<evidence type="ECO:0000256" key="6">
    <source>
        <dbReference type="ARBA" id="ARBA00023002"/>
    </source>
</evidence>
<dbReference type="Proteomes" id="UP000225108">
    <property type="component" value="Unassembled WGS sequence"/>
</dbReference>
<organism evidence="8 9">
    <name type="scientific">Williamsia marianensis</name>
    <dbReference type="NCBI Taxonomy" id="85044"/>
    <lineage>
        <taxon>Bacteria</taxon>
        <taxon>Bacillati</taxon>
        <taxon>Actinomycetota</taxon>
        <taxon>Actinomycetes</taxon>
        <taxon>Mycobacteriales</taxon>
        <taxon>Nocardiaceae</taxon>
        <taxon>Williamsia</taxon>
    </lineage>
</organism>
<evidence type="ECO:0000256" key="7">
    <source>
        <dbReference type="ARBA" id="ARBA00023033"/>
    </source>
</evidence>
<dbReference type="Gene3D" id="3.50.50.60">
    <property type="entry name" value="FAD/NAD(P)-binding domain"/>
    <property type="match status" value="2"/>
</dbReference>
<keyword evidence="4" id="KW-0274">FAD</keyword>
<keyword evidence="3" id="KW-0285">Flavoprotein</keyword>
<dbReference type="SUPFAM" id="SSF51905">
    <property type="entry name" value="FAD/NAD(P)-binding domain"/>
    <property type="match status" value="2"/>
</dbReference>
<evidence type="ECO:0000256" key="1">
    <source>
        <dbReference type="ARBA" id="ARBA00001974"/>
    </source>
</evidence>
<comment type="similarity">
    <text evidence="2">Belongs to the FAD-binding monooxygenase family.</text>
</comment>
<dbReference type="PANTHER" id="PTHR43098">
    <property type="entry name" value="L-ORNITHINE N(5)-MONOOXYGENASE-RELATED"/>
    <property type="match status" value="1"/>
</dbReference>
<dbReference type="AlphaFoldDB" id="A0A2G3PGD9"/>
<sequence length="550" mass="61529">MSEPSTSPASTSDVIDDGANEFDVIIIGAGASGMRELLLMREAGRSVRVLEAGGGVGGTWYWNRYPGARLDSESFSYQYSFSDELLEEWDWKEMFAGQPELEQYFNRVADKFDLRKDIEFNTRVARMDFDETTDHWDLTTVDGRHFRAKLVIAATGVLSAPQFPKIPGIETFEGEWYHTGLWPDEDVDFAGKKVVVIGTGASGVQVITEIGKTAQHLTVFQRTPNWAVPLRNTPFDDAKMAEIRQNYPAIFERMSGTFSGFLHDWDPVASTDVSVEERNARFESAWNAPGFAKWTGMYHDIASDPEANRIYCEFLADKIRGRVDDPKTAEMLIPKDHLFGTKRVPCETNYYETYNRDNVELISLAENPIESFSATGLVTAQGNIDADIIVFATGFEAFTGALNRIDIHGAGGTTLREKWEDGPCTYLGIQVSGFPNFFIMGGPHGKGGHGNSLRCSERVLEWMARLTTHVFDNNISRVEADPAAEDEWTDHVYEEASKGLAANTNTKSYVFGETIPGKRRIYLAYVGSLPEFVERLSKIENDGYTGFILR</sequence>
<proteinExistence type="inferred from homology"/>
<evidence type="ECO:0000256" key="5">
    <source>
        <dbReference type="ARBA" id="ARBA00022857"/>
    </source>
</evidence>
<comment type="caution">
    <text evidence="8">The sequence shown here is derived from an EMBL/GenBank/DDBJ whole genome shotgun (WGS) entry which is preliminary data.</text>
</comment>
<dbReference type="EMBL" id="PEBD01000011">
    <property type="protein sequence ID" value="PHV64884.1"/>
    <property type="molecule type" value="Genomic_DNA"/>
</dbReference>
<keyword evidence="6" id="KW-0560">Oxidoreductase</keyword>
<name>A0A2G3PGD9_WILMA</name>
<gene>
    <name evidence="8" type="ORF">CSW57_21695</name>
</gene>
<evidence type="ECO:0000256" key="2">
    <source>
        <dbReference type="ARBA" id="ARBA00010139"/>
    </source>
</evidence>
<evidence type="ECO:0000256" key="4">
    <source>
        <dbReference type="ARBA" id="ARBA00022827"/>
    </source>
</evidence>
<protein>
    <submittedName>
        <fullName evidence="8">Cyclohexanone monooxygenase</fullName>
    </submittedName>
</protein>
<dbReference type="Pfam" id="PF13738">
    <property type="entry name" value="Pyr_redox_3"/>
    <property type="match status" value="1"/>
</dbReference>
<evidence type="ECO:0000256" key="3">
    <source>
        <dbReference type="ARBA" id="ARBA00022630"/>
    </source>
</evidence>
<dbReference type="PANTHER" id="PTHR43098:SF3">
    <property type="entry name" value="L-ORNITHINE N(5)-MONOOXYGENASE-RELATED"/>
    <property type="match status" value="1"/>
</dbReference>
<dbReference type="RefSeq" id="WP_099384729.1">
    <property type="nucleotide sequence ID" value="NZ_PEBD01000011.1"/>
</dbReference>
<keyword evidence="5" id="KW-0521">NADP</keyword>
<dbReference type="InterPro" id="IPR036188">
    <property type="entry name" value="FAD/NAD-bd_sf"/>
</dbReference>
<comment type="cofactor">
    <cofactor evidence="1">
        <name>FAD</name>
        <dbReference type="ChEBI" id="CHEBI:57692"/>
    </cofactor>
</comment>